<dbReference type="CDD" id="cd02440">
    <property type="entry name" value="AdoMet_MTases"/>
    <property type="match status" value="1"/>
</dbReference>
<dbReference type="Gene3D" id="2.20.130.10">
    <property type="entry name" value="CAC2371-like domains"/>
    <property type="match status" value="1"/>
</dbReference>
<dbReference type="Gene3D" id="3.40.50.150">
    <property type="entry name" value="Vaccinia Virus protein VP39"/>
    <property type="match status" value="1"/>
</dbReference>
<dbReference type="EMBL" id="CADCTC010000062">
    <property type="protein sequence ID" value="CAA9229842.1"/>
    <property type="molecule type" value="Genomic_DNA"/>
</dbReference>
<evidence type="ECO:0000313" key="2">
    <source>
        <dbReference type="EMBL" id="CAA9229842.1"/>
    </source>
</evidence>
<dbReference type="InterPro" id="IPR041698">
    <property type="entry name" value="Methyltransf_25"/>
</dbReference>
<dbReference type="PANTHER" id="PTHR42912:SF80">
    <property type="entry name" value="METHYLTRANSFERASE DOMAIN-CONTAINING PROTEIN"/>
    <property type="match status" value="1"/>
</dbReference>
<proteinExistence type="predicted"/>
<evidence type="ECO:0000259" key="1">
    <source>
        <dbReference type="Pfam" id="PF13649"/>
    </source>
</evidence>
<accession>A0A6J4HNN1</accession>
<feature type="domain" description="Methyltransferase" evidence="1">
    <location>
        <begin position="44"/>
        <end position="144"/>
    </location>
</feature>
<reference evidence="2" key="1">
    <citation type="submission" date="2020-02" db="EMBL/GenBank/DDBJ databases">
        <authorList>
            <person name="Meier V. D."/>
        </authorList>
    </citation>
    <scope>NUCLEOTIDE SEQUENCE</scope>
    <source>
        <strain evidence="2">AVDCRST_MAG77</strain>
    </source>
</reference>
<dbReference type="InterPro" id="IPR050508">
    <property type="entry name" value="Methyltransf_Superfamily"/>
</dbReference>
<sequence length="265" mass="29342">MDDYAPHARFYDLEHADYQDDLALYAGFAEVARHLPHPRNRRDVLELACGSGRILLPLAAMGVSVTGLDTSPAMLALARQKAADAGNAALTRRVHLIEGDMRDFHLGRTFGLVIVGLNSLMHLQTQEEQLATLRAAARHLDPDGRLVVDLFNPEVALPDQHQEGQLFLHCLKTLPDGAHLLHYQSPRVDRAAQLIHMANYYDEILADATVKRHLAPFTLRYVTRGELQAMAAAAGLTLAALYGTYELDPYEADSPRLLAVLERPD</sequence>
<gene>
    <name evidence="2" type="ORF">AVDCRST_MAG77-942</name>
</gene>
<dbReference type="PANTHER" id="PTHR42912">
    <property type="entry name" value="METHYLTRANSFERASE"/>
    <property type="match status" value="1"/>
</dbReference>
<protein>
    <recommendedName>
        <fullName evidence="1">Methyltransferase domain-containing protein</fullName>
    </recommendedName>
</protein>
<dbReference type="SUPFAM" id="SSF53335">
    <property type="entry name" value="S-adenosyl-L-methionine-dependent methyltransferases"/>
    <property type="match status" value="1"/>
</dbReference>
<organism evidence="2">
    <name type="scientific">uncultured Chloroflexota bacterium</name>
    <dbReference type="NCBI Taxonomy" id="166587"/>
    <lineage>
        <taxon>Bacteria</taxon>
        <taxon>Bacillati</taxon>
        <taxon>Chloroflexota</taxon>
        <taxon>environmental samples</taxon>
    </lineage>
</organism>
<dbReference type="AlphaFoldDB" id="A0A6J4HNN1"/>
<dbReference type="GO" id="GO:0008168">
    <property type="term" value="F:methyltransferase activity"/>
    <property type="evidence" value="ECO:0007669"/>
    <property type="project" value="TreeGrafter"/>
</dbReference>
<name>A0A6J4HNN1_9CHLR</name>
<dbReference type="Pfam" id="PF13649">
    <property type="entry name" value="Methyltransf_25"/>
    <property type="match status" value="1"/>
</dbReference>
<dbReference type="InterPro" id="IPR029063">
    <property type="entry name" value="SAM-dependent_MTases_sf"/>
</dbReference>